<organism evidence="1 2">
    <name type="scientific">Listeria ivanovii</name>
    <dbReference type="NCBI Taxonomy" id="1638"/>
    <lineage>
        <taxon>Bacteria</taxon>
        <taxon>Bacillati</taxon>
        <taxon>Bacillota</taxon>
        <taxon>Bacilli</taxon>
        <taxon>Bacillales</taxon>
        <taxon>Listeriaceae</taxon>
        <taxon>Listeria</taxon>
    </lineage>
</organism>
<dbReference type="RefSeq" id="WP_025279952.1">
    <property type="nucleotide sequence ID" value="NZ_CP149497.1"/>
</dbReference>
<evidence type="ECO:0000313" key="1">
    <source>
        <dbReference type="EMBL" id="SDW82770.1"/>
    </source>
</evidence>
<accession>A0AAX2DPY6</accession>
<comment type="caution">
    <text evidence="1">The sequence shown here is derived from an EMBL/GenBank/DDBJ whole genome shotgun (WGS) entry which is preliminary data.</text>
</comment>
<name>A0AAX2DPY6_LISIV</name>
<gene>
    <name evidence="1" type="ORF">SAMN05421782_10719</name>
</gene>
<proteinExistence type="predicted"/>
<protein>
    <submittedName>
        <fullName evidence="1">Uncharacterized protein</fullName>
    </submittedName>
</protein>
<sequence>MPFFVKKILIIGVRKLLNWGRSKEADKDTYIVKNGTSRLIDSVFLVWLNRLKLINMSGEEMTIETMQGTSLPKF</sequence>
<dbReference type="EMBL" id="FNMX01000007">
    <property type="protein sequence ID" value="SDW82770.1"/>
    <property type="molecule type" value="Genomic_DNA"/>
</dbReference>
<dbReference type="AlphaFoldDB" id="A0AAX2DPY6"/>
<reference evidence="1 2" key="1">
    <citation type="submission" date="2016-10" db="EMBL/GenBank/DDBJ databases">
        <authorList>
            <person name="Varghese N."/>
            <person name="Submissions S."/>
        </authorList>
    </citation>
    <scope>NUCLEOTIDE SEQUENCE [LARGE SCALE GENOMIC DNA]</scope>
    <source>
        <strain evidence="1 2">ATCC 49954</strain>
    </source>
</reference>
<dbReference type="Proteomes" id="UP000183610">
    <property type="component" value="Unassembled WGS sequence"/>
</dbReference>
<evidence type="ECO:0000313" key="2">
    <source>
        <dbReference type="Proteomes" id="UP000183610"/>
    </source>
</evidence>